<sequence length="150" mass="17205">MELNASDQILGLTSGKTSGIFTYMGIDFFPNATLRDLDQIRLLHYDYLISDFGVFTPDVLSGSVHSSACMIVGSVSQWNTRRYGSFIMSLEKQRIYQEPIIFLDNLGSKKESKTMKRLYHTDVIPFPYLTNPFQLTFDDLEIFKRLLGKI</sequence>
<name>A0A6L5YT78_9FIRM</name>
<protein>
    <submittedName>
        <fullName evidence="1">Uncharacterized protein</fullName>
    </submittedName>
</protein>
<dbReference type="EMBL" id="VUNI01000014">
    <property type="protein sequence ID" value="MST75176.1"/>
    <property type="molecule type" value="Genomic_DNA"/>
</dbReference>
<dbReference type="RefSeq" id="WP_154430135.1">
    <property type="nucleotide sequence ID" value="NZ_VUNI01000014.1"/>
</dbReference>
<keyword evidence="2" id="KW-1185">Reference proteome</keyword>
<comment type="caution">
    <text evidence="1">The sequence shown here is derived from an EMBL/GenBank/DDBJ whole genome shotgun (WGS) entry which is preliminary data.</text>
</comment>
<accession>A0A6L5YT78</accession>
<gene>
    <name evidence="1" type="ORF">FYJ75_09065</name>
</gene>
<evidence type="ECO:0000313" key="2">
    <source>
        <dbReference type="Proteomes" id="UP000474024"/>
    </source>
</evidence>
<evidence type="ECO:0000313" key="1">
    <source>
        <dbReference type="EMBL" id="MST75176.1"/>
    </source>
</evidence>
<dbReference type="AlphaFoldDB" id="A0A6L5YT78"/>
<dbReference type="Proteomes" id="UP000474024">
    <property type="component" value="Unassembled WGS sequence"/>
</dbReference>
<reference evidence="1 2" key="1">
    <citation type="submission" date="2019-08" db="EMBL/GenBank/DDBJ databases">
        <title>In-depth cultivation of the pig gut microbiome towards novel bacterial diversity and tailored functional studies.</title>
        <authorList>
            <person name="Wylensek D."/>
            <person name="Hitch T.C.A."/>
            <person name="Clavel T."/>
        </authorList>
    </citation>
    <scope>NUCLEOTIDE SEQUENCE [LARGE SCALE GENOMIC DNA]</scope>
    <source>
        <strain evidence="1 2">MUC/MUC-530-WT-4D</strain>
    </source>
</reference>
<organism evidence="1 2">
    <name type="scientific">Roseburia porci</name>
    <dbReference type="NCBI Taxonomy" id="2605790"/>
    <lineage>
        <taxon>Bacteria</taxon>
        <taxon>Bacillati</taxon>
        <taxon>Bacillota</taxon>
        <taxon>Clostridia</taxon>
        <taxon>Lachnospirales</taxon>
        <taxon>Lachnospiraceae</taxon>
        <taxon>Roseburia</taxon>
    </lineage>
</organism>
<proteinExistence type="predicted"/>